<dbReference type="SFLD" id="SFLDS00003">
    <property type="entry name" value="Haloacid_Dehalogenase"/>
    <property type="match status" value="1"/>
</dbReference>
<gene>
    <name evidence="1" type="ORF">IAB98_04660</name>
</gene>
<proteinExistence type="predicted"/>
<keyword evidence="1" id="KW-0378">Hydrolase</keyword>
<dbReference type="SUPFAM" id="SSF56784">
    <property type="entry name" value="HAD-like"/>
    <property type="match status" value="1"/>
</dbReference>
<accession>A0A9D1EIP4</accession>
<protein>
    <submittedName>
        <fullName evidence="1">HAD family hydrolase</fullName>
    </submittedName>
</protein>
<dbReference type="Gene3D" id="3.40.50.1000">
    <property type="entry name" value="HAD superfamily/HAD-like"/>
    <property type="match status" value="1"/>
</dbReference>
<dbReference type="PANTHER" id="PTHR10000">
    <property type="entry name" value="PHOSPHOSERINE PHOSPHATASE"/>
    <property type="match status" value="1"/>
</dbReference>
<dbReference type="AlphaFoldDB" id="A0A9D1EIP4"/>
<reference evidence="1" key="2">
    <citation type="journal article" date="2021" name="PeerJ">
        <title>Extensive microbial diversity within the chicken gut microbiome revealed by metagenomics and culture.</title>
        <authorList>
            <person name="Gilroy R."/>
            <person name="Ravi A."/>
            <person name="Getino M."/>
            <person name="Pursley I."/>
            <person name="Horton D.L."/>
            <person name="Alikhan N.F."/>
            <person name="Baker D."/>
            <person name="Gharbi K."/>
            <person name="Hall N."/>
            <person name="Watson M."/>
            <person name="Adriaenssens E.M."/>
            <person name="Foster-Nyarko E."/>
            <person name="Jarju S."/>
            <person name="Secka A."/>
            <person name="Antonio M."/>
            <person name="Oren A."/>
            <person name="Chaudhuri R.R."/>
            <person name="La Ragione R."/>
            <person name="Hildebrand F."/>
            <person name="Pallen M.J."/>
        </authorList>
    </citation>
    <scope>NUCLEOTIDE SEQUENCE</scope>
    <source>
        <strain evidence="1">ChiSxjej1B13-7041</strain>
    </source>
</reference>
<dbReference type="InterPro" id="IPR006379">
    <property type="entry name" value="HAD-SF_hydro_IIB"/>
</dbReference>
<dbReference type="GO" id="GO:0005829">
    <property type="term" value="C:cytosol"/>
    <property type="evidence" value="ECO:0007669"/>
    <property type="project" value="TreeGrafter"/>
</dbReference>
<evidence type="ECO:0000313" key="2">
    <source>
        <dbReference type="Proteomes" id="UP000886841"/>
    </source>
</evidence>
<dbReference type="GO" id="GO:0000287">
    <property type="term" value="F:magnesium ion binding"/>
    <property type="evidence" value="ECO:0007669"/>
    <property type="project" value="TreeGrafter"/>
</dbReference>
<dbReference type="InterPro" id="IPR036412">
    <property type="entry name" value="HAD-like_sf"/>
</dbReference>
<reference evidence="1" key="1">
    <citation type="submission" date="2020-10" db="EMBL/GenBank/DDBJ databases">
        <authorList>
            <person name="Gilroy R."/>
        </authorList>
    </citation>
    <scope>NUCLEOTIDE SEQUENCE</scope>
    <source>
        <strain evidence="1">ChiSxjej1B13-7041</strain>
    </source>
</reference>
<dbReference type="NCBIfam" id="TIGR00099">
    <property type="entry name" value="Cof-subfamily"/>
    <property type="match status" value="1"/>
</dbReference>
<dbReference type="SFLD" id="SFLDG01140">
    <property type="entry name" value="C2.B:_Phosphomannomutase_and_P"/>
    <property type="match status" value="1"/>
</dbReference>
<dbReference type="Pfam" id="PF08282">
    <property type="entry name" value="Hydrolase_3"/>
    <property type="match status" value="1"/>
</dbReference>
<dbReference type="NCBIfam" id="TIGR01484">
    <property type="entry name" value="HAD-SF-IIB"/>
    <property type="match status" value="1"/>
</dbReference>
<evidence type="ECO:0000313" key="1">
    <source>
        <dbReference type="EMBL" id="HIR92693.1"/>
    </source>
</evidence>
<dbReference type="InterPro" id="IPR023214">
    <property type="entry name" value="HAD_sf"/>
</dbReference>
<dbReference type="Gene3D" id="3.30.1240.10">
    <property type="match status" value="1"/>
</dbReference>
<dbReference type="Proteomes" id="UP000886841">
    <property type="component" value="Unassembled WGS sequence"/>
</dbReference>
<comment type="caution">
    <text evidence="1">The sequence shown here is derived from an EMBL/GenBank/DDBJ whole genome shotgun (WGS) entry which is preliminary data.</text>
</comment>
<organism evidence="1 2">
    <name type="scientific">Candidatus Egerieimonas intestinavium</name>
    <dbReference type="NCBI Taxonomy" id="2840777"/>
    <lineage>
        <taxon>Bacteria</taxon>
        <taxon>Bacillati</taxon>
        <taxon>Bacillota</taxon>
        <taxon>Clostridia</taxon>
        <taxon>Lachnospirales</taxon>
        <taxon>Lachnospiraceae</taxon>
        <taxon>Lachnospiraceae incertae sedis</taxon>
        <taxon>Candidatus Egerieimonas</taxon>
    </lineage>
</organism>
<dbReference type="InterPro" id="IPR000150">
    <property type="entry name" value="Cof"/>
</dbReference>
<dbReference type="PANTHER" id="PTHR10000:SF53">
    <property type="entry name" value="5-AMINO-6-(5-PHOSPHO-D-RIBITYLAMINO)URACIL PHOSPHATASE YBJI-RELATED"/>
    <property type="match status" value="1"/>
</dbReference>
<dbReference type="EMBL" id="DVHU01000041">
    <property type="protein sequence ID" value="HIR92693.1"/>
    <property type="molecule type" value="Genomic_DNA"/>
</dbReference>
<name>A0A9D1EIP4_9FIRM</name>
<sequence>MIKLIASDVDGTLLRGGEGDDIPQEIFQLILELKKKGILFVAASGRQYPNLRRLFGPVQEEIGYICENGCMAFYEDQKLHQALMDTKTAHELIRAVEDIPQGEVLLSGERVSYIKPGNQEYYRHMKDVVRNNVALLEDLYQMPEPYMKVSAYRKEGISAYAGQWKKRFGDRVTVATAGFTWLDNMPQGVNKGVPLKKFMERFGISPQECMAFGDEYNDLEMLKLAEYGFAMDTARTKVKETCKYHTSSVAQVLREVLEDKFEEERWHERVQ</sequence>
<dbReference type="GO" id="GO:0016791">
    <property type="term" value="F:phosphatase activity"/>
    <property type="evidence" value="ECO:0007669"/>
    <property type="project" value="TreeGrafter"/>
</dbReference>